<name>A0AAE0XV51_9GAST</name>
<reference evidence="2" key="1">
    <citation type="journal article" date="2023" name="G3 (Bethesda)">
        <title>A reference genome for the long-term kleptoplast-retaining sea slug Elysia crispata morphotype clarki.</title>
        <authorList>
            <person name="Eastman K.E."/>
            <person name="Pendleton A.L."/>
            <person name="Shaikh M.A."/>
            <person name="Suttiyut T."/>
            <person name="Ogas R."/>
            <person name="Tomko P."/>
            <person name="Gavelis G."/>
            <person name="Widhalm J.R."/>
            <person name="Wisecaver J.H."/>
        </authorList>
    </citation>
    <scope>NUCLEOTIDE SEQUENCE</scope>
    <source>
        <strain evidence="2">ECLA1</strain>
    </source>
</reference>
<keyword evidence="1" id="KW-0812">Transmembrane</keyword>
<organism evidence="2 3">
    <name type="scientific">Elysia crispata</name>
    <name type="common">lettuce slug</name>
    <dbReference type="NCBI Taxonomy" id="231223"/>
    <lineage>
        <taxon>Eukaryota</taxon>
        <taxon>Metazoa</taxon>
        <taxon>Spiralia</taxon>
        <taxon>Lophotrochozoa</taxon>
        <taxon>Mollusca</taxon>
        <taxon>Gastropoda</taxon>
        <taxon>Heterobranchia</taxon>
        <taxon>Euthyneura</taxon>
        <taxon>Panpulmonata</taxon>
        <taxon>Sacoglossa</taxon>
        <taxon>Placobranchoidea</taxon>
        <taxon>Plakobranchidae</taxon>
        <taxon>Elysia</taxon>
    </lineage>
</organism>
<sequence length="154" mass="17539">MYPTCKCPEVVSDKNRTMYPTCKCPEVVSDKNRTMYPTCKCPEVVSDKNRTMYPTCKCPEVVSDKNRTMYPTCIFKFFNTSNKQREIFTRQICRCTCTVSVLSSSWGDSRSPVFMARGQKVSCSLPYTIPSFTAVTMATTYFILSLRASKSLKT</sequence>
<keyword evidence="1" id="KW-0472">Membrane</keyword>
<dbReference type="AlphaFoldDB" id="A0AAE0XV51"/>
<evidence type="ECO:0000256" key="1">
    <source>
        <dbReference type="SAM" id="Phobius"/>
    </source>
</evidence>
<proteinExistence type="predicted"/>
<comment type="caution">
    <text evidence="2">The sequence shown here is derived from an EMBL/GenBank/DDBJ whole genome shotgun (WGS) entry which is preliminary data.</text>
</comment>
<keyword evidence="1" id="KW-1133">Transmembrane helix</keyword>
<accession>A0AAE0XV51</accession>
<dbReference type="EMBL" id="JAWDGP010007584">
    <property type="protein sequence ID" value="KAK3712357.1"/>
    <property type="molecule type" value="Genomic_DNA"/>
</dbReference>
<gene>
    <name evidence="2" type="ORF">RRG08_002687</name>
</gene>
<keyword evidence="3" id="KW-1185">Reference proteome</keyword>
<protein>
    <submittedName>
        <fullName evidence="2">Uncharacterized protein</fullName>
    </submittedName>
</protein>
<evidence type="ECO:0000313" key="3">
    <source>
        <dbReference type="Proteomes" id="UP001283361"/>
    </source>
</evidence>
<feature type="transmembrane region" description="Helical" evidence="1">
    <location>
        <begin position="125"/>
        <end position="144"/>
    </location>
</feature>
<evidence type="ECO:0000313" key="2">
    <source>
        <dbReference type="EMBL" id="KAK3712357.1"/>
    </source>
</evidence>
<dbReference type="Proteomes" id="UP001283361">
    <property type="component" value="Unassembled WGS sequence"/>
</dbReference>